<dbReference type="InterPro" id="IPR006575">
    <property type="entry name" value="RWD_dom"/>
</dbReference>
<comment type="catalytic activity">
    <reaction evidence="9">
        <text>L-seryl-[protein] + ATP = O-phospho-L-seryl-[protein] + ADP + H(+)</text>
        <dbReference type="Rhea" id="RHEA:17989"/>
        <dbReference type="Rhea" id="RHEA-COMP:9863"/>
        <dbReference type="Rhea" id="RHEA-COMP:11604"/>
        <dbReference type="ChEBI" id="CHEBI:15378"/>
        <dbReference type="ChEBI" id="CHEBI:29999"/>
        <dbReference type="ChEBI" id="CHEBI:30616"/>
        <dbReference type="ChEBI" id="CHEBI:83421"/>
        <dbReference type="ChEBI" id="CHEBI:456216"/>
        <dbReference type="EC" id="2.7.11.1"/>
    </reaction>
</comment>
<dbReference type="FunFam" id="3.40.50.800:FF:000012">
    <property type="entry name" value="Histidine--tRNA ligase, cytoplasmic"/>
    <property type="match status" value="1"/>
</dbReference>
<dbReference type="FunFam" id="3.10.110.10:FF:000050">
    <property type="entry name" value="eIF-2-alpha kinase GCN2"/>
    <property type="match status" value="1"/>
</dbReference>
<dbReference type="CDD" id="cd23818">
    <property type="entry name" value="RWD_RNF25"/>
    <property type="match status" value="1"/>
</dbReference>
<dbReference type="CDD" id="cd14046">
    <property type="entry name" value="STKc_EIF2AK4_GCN2_rpt2"/>
    <property type="match status" value="1"/>
</dbReference>
<evidence type="ECO:0000256" key="2">
    <source>
        <dbReference type="ARBA" id="ARBA00022527"/>
    </source>
</evidence>
<sequence length="1236" mass="139570">MGHSSKKKKRGGGGGRRSKGSRADHNSLNSDDNELLAEEITALCAIFQDDCRVVSDSPLQVNINLRPYSKDMGYEELDISALLSVRYLPGYPYKCPKLQISPEKGLSKSECDKLLQMLYDQANSNAREGRVMIYNLVEAAQEFLSEIPPVGHLHESATGKNSMISGDEPTMYFEKACLMRGPFVYGFLDLFSGSGESWQFSLAMEDSRHLDSTLDGRRHGYGTPEKTIGHDVMPSVQVTKQGPQHNLSGKTVLRTATAKLEMLDEKSDEESSTDTFSDQPEESDGNATSSEDAHADEHLEETDNDQESTEESVSLSSAIHDQSSQTIARDLVLAHLLRVACAPNGPLADALPEITSELYNLGVVSHQVRDHALKPAPLFDRTFNHVFAQHMVSSKNKKFWMAASDIGEQNLSATSSSRYLNDFEELQPLGQGGFGHVVLCKNKLDGRQYAMKKIRLKDKSPPVNDRIVREVATLSRLQHQHVVRYYQAWFETGVFGHHDGLWGSQSARSSSFSYIDANSTDLTENDKLVSTFLYIQMEYCPRTLRQMFESYDHIDKELAWHLSRQIVEGLAHIHGQGIIHRDLTPNNIFFDARNDIKIGDFGLAKFLKLEQLEQDLDLAETPWVSVDGTGRVGTYFYTAPEIEQGWVKINEKADMYSFGIVFLELWHPFSTAMERHIVLSELKQKGELPSDWVAEFPEQAMLLRRLMSPSPSDRPSATELLKHVFPPRMEYDLVDNILRKMHSSEDTSIRDKVVNAIFDEEMVGPKGRQENVDAPKLIEHDASIQYTELDTAVRDQIVEFTVEVFKQHCAKHMEILPMQLLGSSSQLERKTVKLLSNGGDMIELCQELRLPFVNWVVANQKTAYKRYEVCCVYRRAIGHSPPNRYLQGDFDIIGGAPALTEAEIIKAAMSVIGNCFHPELCDIHLNHGDLLDALWSWIGIKDDYRYKVAELLSMLGSLRPQSPERKLKWGLIRQQLRQELNLTEAAVNKLHTVGLRFCGDADQALPRLRGALPADKATRKALDELAELVSYLRVWKIDKHVHIDPLMPPTESYHRNLFFQIFLRKDHNSGSLVEGTLLAVGGRYDHLIYNLWNKINKSNPPGAVGTSLALETIIQHCSVEVKSFRNDATSSVLVCSRGGGGLLKERMELVAELWEEKIKAEFVPTFDPSLTEQYEYANERDIRCLVIITEISVSEKGSVQVRHLELKRAKEVDRENLVKFLLDALASQFRNPCMWT</sequence>
<keyword evidence="7" id="KW-0648">Protein biosynthesis</keyword>
<dbReference type="SUPFAM" id="SSF52954">
    <property type="entry name" value="Class II aaRS ABD-related"/>
    <property type="match status" value="1"/>
</dbReference>
<dbReference type="Gene3D" id="3.30.930.10">
    <property type="entry name" value="Bira Bifunctional Protein, Domain 2"/>
    <property type="match status" value="1"/>
</dbReference>
<dbReference type="InterPro" id="IPR024435">
    <property type="entry name" value="HisRS-related_dom"/>
</dbReference>
<dbReference type="InterPro" id="IPR045864">
    <property type="entry name" value="aa-tRNA-synth_II/BPL/LPL"/>
</dbReference>
<evidence type="ECO:0000259" key="13">
    <source>
        <dbReference type="PROSITE" id="PS50908"/>
    </source>
</evidence>
<comment type="catalytic activity">
    <reaction evidence="8">
        <text>L-threonyl-[protein] + ATP = O-phospho-L-threonyl-[protein] + ADP + H(+)</text>
        <dbReference type="Rhea" id="RHEA:46608"/>
        <dbReference type="Rhea" id="RHEA-COMP:11060"/>
        <dbReference type="Rhea" id="RHEA-COMP:11605"/>
        <dbReference type="ChEBI" id="CHEBI:15378"/>
        <dbReference type="ChEBI" id="CHEBI:30013"/>
        <dbReference type="ChEBI" id="CHEBI:30616"/>
        <dbReference type="ChEBI" id="CHEBI:61977"/>
        <dbReference type="ChEBI" id="CHEBI:456216"/>
        <dbReference type="EC" id="2.7.11.1"/>
    </reaction>
</comment>
<keyword evidence="3" id="KW-0808">Transferase</keyword>
<evidence type="ECO:0000256" key="1">
    <source>
        <dbReference type="ARBA" id="ARBA00012513"/>
    </source>
</evidence>
<dbReference type="Pfam" id="PF00069">
    <property type="entry name" value="Pkinase"/>
    <property type="match status" value="1"/>
</dbReference>
<evidence type="ECO:0000256" key="5">
    <source>
        <dbReference type="ARBA" id="ARBA00022777"/>
    </source>
</evidence>
<dbReference type="EC" id="2.7.11.1" evidence="1"/>
<keyword evidence="4 10" id="KW-0547">Nucleotide-binding</keyword>
<feature type="domain" description="Protein kinase" evidence="12">
    <location>
        <begin position="423"/>
        <end position="726"/>
    </location>
</feature>
<evidence type="ECO:0000259" key="12">
    <source>
        <dbReference type="PROSITE" id="PS50011"/>
    </source>
</evidence>
<reference evidence="14" key="2">
    <citation type="submission" date="2023-05" db="EMBL/GenBank/DDBJ databases">
        <authorList>
            <person name="Schelkunov M.I."/>
        </authorList>
    </citation>
    <scope>NUCLEOTIDE SEQUENCE</scope>
    <source>
        <strain evidence="14">Hsosn_3</strain>
        <tissue evidence="14">Leaf</tissue>
    </source>
</reference>
<feature type="compositionally biased region" description="Polar residues" evidence="11">
    <location>
        <begin position="311"/>
        <end position="320"/>
    </location>
</feature>
<dbReference type="GO" id="GO:0004674">
    <property type="term" value="F:protein serine/threonine kinase activity"/>
    <property type="evidence" value="ECO:0007669"/>
    <property type="project" value="UniProtKB-KW"/>
</dbReference>
<keyword evidence="6 10" id="KW-0067">ATP-binding</keyword>
<dbReference type="GO" id="GO:0032543">
    <property type="term" value="P:mitochondrial translation"/>
    <property type="evidence" value="ECO:0007669"/>
    <property type="project" value="TreeGrafter"/>
</dbReference>
<dbReference type="SUPFAM" id="SSF56112">
    <property type="entry name" value="Protein kinase-like (PK-like)"/>
    <property type="match status" value="1"/>
</dbReference>
<evidence type="ECO:0000256" key="11">
    <source>
        <dbReference type="SAM" id="MobiDB-lite"/>
    </source>
</evidence>
<dbReference type="GO" id="GO:0003723">
    <property type="term" value="F:RNA binding"/>
    <property type="evidence" value="ECO:0007669"/>
    <property type="project" value="TreeGrafter"/>
</dbReference>
<dbReference type="Gene3D" id="3.10.110.10">
    <property type="entry name" value="Ubiquitin Conjugating Enzyme"/>
    <property type="match status" value="1"/>
</dbReference>
<dbReference type="InterPro" id="IPR041715">
    <property type="entry name" value="HisRS-like_core"/>
</dbReference>
<dbReference type="Gene3D" id="3.40.50.800">
    <property type="entry name" value="Anticodon-binding domain"/>
    <property type="match status" value="1"/>
</dbReference>
<evidence type="ECO:0000256" key="6">
    <source>
        <dbReference type="ARBA" id="ARBA00022840"/>
    </source>
</evidence>
<evidence type="ECO:0000256" key="4">
    <source>
        <dbReference type="ARBA" id="ARBA00022741"/>
    </source>
</evidence>
<dbReference type="GO" id="GO:0051246">
    <property type="term" value="P:regulation of protein metabolic process"/>
    <property type="evidence" value="ECO:0007669"/>
    <property type="project" value="UniProtKB-ARBA"/>
</dbReference>
<evidence type="ECO:0000313" key="14">
    <source>
        <dbReference type="EMBL" id="KAK1391108.1"/>
    </source>
</evidence>
<dbReference type="InterPro" id="IPR008266">
    <property type="entry name" value="Tyr_kinase_AS"/>
</dbReference>
<name>A0AAD8IU51_9APIA</name>
<dbReference type="GO" id="GO:0005739">
    <property type="term" value="C:mitochondrion"/>
    <property type="evidence" value="ECO:0007669"/>
    <property type="project" value="TreeGrafter"/>
</dbReference>
<feature type="domain" description="RWD" evidence="13">
    <location>
        <begin position="38"/>
        <end position="147"/>
    </location>
</feature>
<dbReference type="InterPro" id="IPR036621">
    <property type="entry name" value="Anticodon-bd_dom_sf"/>
</dbReference>
<evidence type="ECO:0000256" key="7">
    <source>
        <dbReference type="ARBA" id="ARBA00022917"/>
    </source>
</evidence>
<evidence type="ECO:0000256" key="9">
    <source>
        <dbReference type="ARBA" id="ARBA00048679"/>
    </source>
</evidence>
<dbReference type="InterPro" id="IPR017441">
    <property type="entry name" value="Protein_kinase_ATP_BS"/>
</dbReference>
<evidence type="ECO:0000313" key="15">
    <source>
        <dbReference type="Proteomes" id="UP001237642"/>
    </source>
</evidence>
<dbReference type="EMBL" id="JAUIZM010000004">
    <property type="protein sequence ID" value="KAK1391108.1"/>
    <property type="molecule type" value="Genomic_DNA"/>
</dbReference>
<dbReference type="InterPro" id="IPR011009">
    <property type="entry name" value="Kinase-like_dom_sf"/>
</dbReference>
<evidence type="ECO:0000256" key="8">
    <source>
        <dbReference type="ARBA" id="ARBA00047899"/>
    </source>
</evidence>
<dbReference type="GO" id="GO:0033554">
    <property type="term" value="P:cellular response to stress"/>
    <property type="evidence" value="ECO:0007669"/>
    <property type="project" value="UniProtKB-ARBA"/>
</dbReference>
<feature type="region of interest" description="Disordered" evidence="11">
    <location>
        <begin position="1"/>
        <end position="30"/>
    </location>
</feature>
<dbReference type="SMART" id="SM00591">
    <property type="entry name" value="RWD"/>
    <property type="match status" value="1"/>
</dbReference>
<evidence type="ECO:0000256" key="3">
    <source>
        <dbReference type="ARBA" id="ARBA00022679"/>
    </source>
</evidence>
<proteinExistence type="predicted"/>
<dbReference type="Gene3D" id="3.30.200.20">
    <property type="entry name" value="Phosphorylase Kinase, domain 1"/>
    <property type="match status" value="1"/>
</dbReference>
<dbReference type="Proteomes" id="UP001237642">
    <property type="component" value="Unassembled WGS sequence"/>
</dbReference>
<feature type="compositionally biased region" description="Basic residues" evidence="11">
    <location>
        <begin position="1"/>
        <end position="20"/>
    </location>
</feature>
<dbReference type="FunFam" id="3.30.200.20:FF:000304">
    <property type="entry name" value="eIF-2-alpha kinase GCN2"/>
    <property type="match status" value="1"/>
</dbReference>
<protein>
    <recommendedName>
        <fullName evidence="1">non-specific serine/threonine protein kinase</fullName>
        <ecNumber evidence="1">2.7.11.1</ecNumber>
    </recommendedName>
</protein>
<accession>A0AAD8IU51</accession>
<dbReference type="GO" id="GO:0005524">
    <property type="term" value="F:ATP binding"/>
    <property type="evidence" value="ECO:0007669"/>
    <property type="project" value="UniProtKB-UniRule"/>
</dbReference>
<dbReference type="GO" id="GO:0005829">
    <property type="term" value="C:cytosol"/>
    <property type="evidence" value="ECO:0007669"/>
    <property type="project" value="TreeGrafter"/>
</dbReference>
<dbReference type="PANTHER" id="PTHR11476:SF10">
    <property type="entry name" value="NON-SPECIFIC SERINE_THREONINE PROTEIN KINASE"/>
    <property type="match status" value="1"/>
</dbReference>
<feature type="region of interest" description="Disordered" evidence="11">
    <location>
        <begin position="213"/>
        <end position="232"/>
    </location>
</feature>
<feature type="binding site" evidence="10">
    <location>
        <position position="452"/>
    </location>
    <ligand>
        <name>ATP</name>
        <dbReference type="ChEBI" id="CHEBI:30616"/>
    </ligand>
</feature>
<keyword evidence="2" id="KW-0723">Serine/threonine-protein kinase</keyword>
<keyword evidence="5 14" id="KW-0418">Kinase</keyword>
<gene>
    <name evidence="14" type="ORF">POM88_019286</name>
</gene>
<dbReference type="InterPro" id="IPR000719">
    <property type="entry name" value="Prot_kinase_dom"/>
</dbReference>
<reference evidence="14" key="1">
    <citation type="submission" date="2023-02" db="EMBL/GenBank/DDBJ databases">
        <title>Genome of toxic invasive species Heracleum sosnowskyi carries increased number of genes despite the absence of recent whole-genome duplications.</title>
        <authorList>
            <person name="Schelkunov M."/>
            <person name="Shtratnikova V."/>
            <person name="Makarenko M."/>
            <person name="Klepikova A."/>
            <person name="Omelchenko D."/>
            <person name="Novikova G."/>
            <person name="Obukhova E."/>
            <person name="Bogdanov V."/>
            <person name="Penin A."/>
            <person name="Logacheva M."/>
        </authorList>
    </citation>
    <scope>NUCLEOTIDE SEQUENCE</scope>
    <source>
        <strain evidence="14">Hsosn_3</strain>
        <tissue evidence="14">Leaf</tissue>
    </source>
</reference>
<dbReference type="AlphaFoldDB" id="A0AAD8IU51"/>
<dbReference type="PROSITE" id="PS00107">
    <property type="entry name" value="PROTEIN_KINASE_ATP"/>
    <property type="match status" value="1"/>
</dbReference>
<organism evidence="14 15">
    <name type="scientific">Heracleum sosnowskyi</name>
    <dbReference type="NCBI Taxonomy" id="360622"/>
    <lineage>
        <taxon>Eukaryota</taxon>
        <taxon>Viridiplantae</taxon>
        <taxon>Streptophyta</taxon>
        <taxon>Embryophyta</taxon>
        <taxon>Tracheophyta</taxon>
        <taxon>Spermatophyta</taxon>
        <taxon>Magnoliopsida</taxon>
        <taxon>eudicotyledons</taxon>
        <taxon>Gunneridae</taxon>
        <taxon>Pentapetalae</taxon>
        <taxon>asterids</taxon>
        <taxon>campanulids</taxon>
        <taxon>Apiales</taxon>
        <taxon>Apiaceae</taxon>
        <taxon>Apioideae</taxon>
        <taxon>apioid superclade</taxon>
        <taxon>Tordylieae</taxon>
        <taxon>Tordyliinae</taxon>
        <taxon>Heracleum</taxon>
    </lineage>
</organism>
<dbReference type="Pfam" id="PF05773">
    <property type="entry name" value="RWD"/>
    <property type="match status" value="1"/>
</dbReference>
<keyword evidence="15" id="KW-1185">Reference proteome</keyword>
<feature type="region of interest" description="Disordered" evidence="11">
    <location>
        <begin position="262"/>
        <end position="320"/>
    </location>
</feature>
<dbReference type="PROSITE" id="PS00109">
    <property type="entry name" value="PROTEIN_KINASE_TYR"/>
    <property type="match status" value="1"/>
</dbReference>
<dbReference type="GO" id="GO:0004821">
    <property type="term" value="F:histidine-tRNA ligase activity"/>
    <property type="evidence" value="ECO:0007669"/>
    <property type="project" value="TreeGrafter"/>
</dbReference>
<dbReference type="PROSITE" id="PS50011">
    <property type="entry name" value="PROTEIN_KINASE_DOM"/>
    <property type="match status" value="1"/>
</dbReference>
<feature type="compositionally biased region" description="Acidic residues" evidence="11">
    <location>
        <begin position="298"/>
        <end position="310"/>
    </location>
</feature>
<dbReference type="Pfam" id="PF12745">
    <property type="entry name" value="HGTP_anticodon2"/>
    <property type="match status" value="1"/>
</dbReference>
<comment type="caution">
    <text evidence="14">The sequence shown here is derived from an EMBL/GenBank/DDBJ whole genome shotgun (WGS) entry which is preliminary data.</text>
</comment>
<dbReference type="GO" id="GO:0006427">
    <property type="term" value="P:histidyl-tRNA aminoacylation"/>
    <property type="evidence" value="ECO:0007669"/>
    <property type="project" value="TreeGrafter"/>
</dbReference>
<dbReference type="Pfam" id="PF13393">
    <property type="entry name" value="tRNA-synt_His"/>
    <property type="match status" value="1"/>
</dbReference>
<dbReference type="FunFam" id="1.10.510.10:FF:000539">
    <property type="entry name" value="eIF-2-alpha kinase GCN2"/>
    <property type="match status" value="1"/>
</dbReference>
<evidence type="ECO:0000256" key="10">
    <source>
        <dbReference type="PROSITE-ProRule" id="PRU10141"/>
    </source>
</evidence>
<dbReference type="GO" id="GO:0009893">
    <property type="term" value="P:positive regulation of metabolic process"/>
    <property type="evidence" value="ECO:0007669"/>
    <property type="project" value="UniProtKB-ARBA"/>
</dbReference>
<dbReference type="InterPro" id="IPR016135">
    <property type="entry name" value="UBQ-conjugating_enzyme/RWD"/>
</dbReference>
<dbReference type="SUPFAM" id="SSF55681">
    <property type="entry name" value="Class II aaRS and biotin synthetases"/>
    <property type="match status" value="1"/>
</dbReference>
<dbReference type="PROSITE" id="PS50908">
    <property type="entry name" value="RWD"/>
    <property type="match status" value="1"/>
</dbReference>
<dbReference type="GO" id="GO:0010468">
    <property type="term" value="P:regulation of gene expression"/>
    <property type="evidence" value="ECO:0007669"/>
    <property type="project" value="UniProtKB-ARBA"/>
</dbReference>
<dbReference type="Gene3D" id="1.10.510.10">
    <property type="entry name" value="Transferase(Phosphotransferase) domain 1"/>
    <property type="match status" value="1"/>
</dbReference>
<dbReference type="PANTHER" id="PTHR11476">
    <property type="entry name" value="HISTIDYL-TRNA SYNTHETASE"/>
    <property type="match status" value="1"/>
</dbReference>
<dbReference type="SUPFAM" id="SSF54495">
    <property type="entry name" value="UBC-like"/>
    <property type="match status" value="1"/>
</dbReference>